<dbReference type="STRING" id="1605367.AFM12_07510"/>
<dbReference type="AlphaFoldDB" id="A0A0P7C2V4"/>
<gene>
    <name evidence="1" type="ORF">AFM12_07510</name>
</gene>
<dbReference type="EMBL" id="LGTQ01000006">
    <property type="protein sequence ID" value="KPM48469.1"/>
    <property type="molecule type" value="Genomic_DNA"/>
</dbReference>
<dbReference type="SUPFAM" id="SSF56219">
    <property type="entry name" value="DNase I-like"/>
    <property type="match status" value="1"/>
</dbReference>
<dbReference type="OrthoDB" id="6199360at2"/>
<protein>
    <recommendedName>
        <fullName evidence="3">Endonuclease</fullName>
    </recommendedName>
</protein>
<sequence>MKIRVAEYNMEWMKNVFVNGIPVNTPPDPAKAESSWNNDERLTMKSVRLAIVLKELNFDILAVVEGPDTLANGTKTASGQMDLWMQTFGLDHRNYKTMEGFTSRGQQELCIIYDADKLIVNHSPESKSSFDEPFLVDTLEQSIQEQYYHFRPPLEAMIKRKDNQAKLFKMIVAHAKSKGIFDHVDYARYEQLSMLNRRKLYAECMHIRQRMDKWLQEGDQVIVTGDINDGMGSDFYEGRFGKSAIEILLGSVYEPDLIVKSALGKPKLGKYGWSPSSSSFTDTITKNWFTVLIDHILVSNGIQISEGTVLNPYDEPHRSNLSDELKKALKEGSDHFPVFADIEVG</sequence>
<comment type="caution">
    <text evidence="1">The sequence shown here is derived from an EMBL/GenBank/DDBJ whole genome shotgun (WGS) entry which is preliminary data.</text>
</comment>
<dbReference type="RefSeq" id="WP_055146117.1">
    <property type="nucleotide sequence ID" value="NZ_JXSZ01000006.1"/>
</dbReference>
<accession>A0A0P7C2V4</accession>
<dbReference type="InterPro" id="IPR036691">
    <property type="entry name" value="Endo/exonu/phosph_ase_sf"/>
</dbReference>
<evidence type="ECO:0000313" key="1">
    <source>
        <dbReference type="EMBL" id="KPM48469.1"/>
    </source>
</evidence>
<organism evidence="1 2">
    <name type="scientific">Jiulongibacter sediminis</name>
    <dbReference type="NCBI Taxonomy" id="1605367"/>
    <lineage>
        <taxon>Bacteria</taxon>
        <taxon>Pseudomonadati</taxon>
        <taxon>Bacteroidota</taxon>
        <taxon>Cytophagia</taxon>
        <taxon>Cytophagales</taxon>
        <taxon>Leadbetterellaceae</taxon>
        <taxon>Jiulongibacter</taxon>
    </lineage>
</organism>
<proteinExistence type="predicted"/>
<evidence type="ECO:0000313" key="2">
    <source>
        <dbReference type="Proteomes" id="UP000050454"/>
    </source>
</evidence>
<name>A0A0P7C2V4_9BACT</name>
<evidence type="ECO:0008006" key="3">
    <source>
        <dbReference type="Google" id="ProtNLM"/>
    </source>
</evidence>
<reference evidence="1 2" key="1">
    <citation type="submission" date="2015-07" db="EMBL/GenBank/DDBJ databases">
        <title>The draft genome sequence of Leadbetterella sp. JN14-9.</title>
        <authorList>
            <person name="Liu Y."/>
            <person name="Du J."/>
            <person name="Shao Z."/>
        </authorList>
    </citation>
    <scope>NUCLEOTIDE SEQUENCE [LARGE SCALE GENOMIC DNA]</scope>
    <source>
        <strain evidence="1 2">JN14-9</strain>
    </source>
</reference>
<keyword evidence="2" id="KW-1185">Reference proteome</keyword>
<dbReference type="Gene3D" id="3.60.10.10">
    <property type="entry name" value="Endonuclease/exonuclease/phosphatase"/>
    <property type="match status" value="1"/>
</dbReference>
<dbReference type="Proteomes" id="UP000050454">
    <property type="component" value="Unassembled WGS sequence"/>
</dbReference>